<comment type="caution">
    <text evidence="1">The sequence shown here is derived from an EMBL/GenBank/DDBJ whole genome shotgun (WGS) entry which is preliminary data.</text>
</comment>
<dbReference type="RefSeq" id="WP_219480781.1">
    <property type="nucleotide sequence ID" value="NZ_JAHXCT010000003.1"/>
</dbReference>
<dbReference type="EMBL" id="JAHXCT010000003">
    <property type="protein sequence ID" value="MBW4769172.1"/>
    <property type="molecule type" value="Genomic_DNA"/>
</dbReference>
<dbReference type="Pfam" id="PF01063">
    <property type="entry name" value="Aminotran_4"/>
    <property type="match status" value="1"/>
</dbReference>
<evidence type="ECO:0000313" key="2">
    <source>
        <dbReference type="Proteomes" id="UP000788426"/>
    </source>
</evidence>
<name>A0ABS6YC88_9BACT</name>
<sequence length="198" mass="22728">MCQYVETIKVVNNCALNLAYHNARFIETQAKVFGLVWSEHIEHFLPNVPLQAEPIKVRIVYDCNGVIETSFETYNRRAITSLKLVENNEIDYTYKSTNRLLLNELYAMRQQESDVLIVKNGLITDTSYCNVALFDGHRYVTPAQPLHKGTTLTRLLHENKLTSCPISPQNLHQFEFLSPFNAMIELGEIKIDINAIQP</sequence>
<dbReference type="GO" id="GO:0008483">
    <property type="term" value="F:transaminase activity"/>
    <property type="evidence" value="ECO:0007669"/>
    <property type="project" value="UniProtKB-KW"/>
</dbReference>
<proteinExistence type="predicted"/>
<gene>
    <name evidence="1" type="ORF">KZO38_05290</name>
</gene>
<accession>A0ABS6YC88</accession>
<protein>
    <submittedName>
        <fullName evidence="1">Aminotransferase class IV</fullName>
    </submittedName>
</protein>
<reference evidence="1 2" key="1">
    <citation type="submission" date="2021-07" db="EMBL/GenBank/DDBJ databases">
        <title>Genomic diversity and antimicrobial resistance of Prevotella spp. isolated from chronic lung disease airways.</title>
        <authorList>
            <person name="Webb K.A."/>
            <person name="Olagoke O.S."/>
            <person name="Baird T."/>
            <person name="Neill J."/>
            <person name="Pham A."/>
            <person name="Wells T.J."/>
            <person name="Ramsay K.A."/>
            <person name="Bell S.C."/>
            <person name="Sarovich D.S."/>
            <person name="Price E.P."/>
        </authorList>
    </citation>
    <scope>NUCLEOTIDE SEQUENCE [LARGE SCALE GENOMIC DNA]</scope>
    <source>
        <strain evidence="1 2">SCHI0011.S.12</strain>
    </source>
</reference>
<dbReference type="InterPro" id="IPR001544">
    <property type="entry name" value="Aminotrans_IV"/>
</dbReference>
<keyword evidence="1" id="KW-0032">Aminotransferase</keyword>
<keyword evidence="2" id="KW-1185">Reference proteome</keyword>
<evidence type="ECO:0000313" key="1">
    <source>
        <dbReference type="EMBL" id="MBW4769172.1"/>
    </source>
</evidence>
<keyword evidence="1" id="KW-0808">Transferase</keyword>
<dbReference type="Proteomes" id="UP000788426">
    <property type="component" value="Unassembled WGS sequence"/>
</dbReference>
<organism evidence="1 2">
    <name type="scientific">Hoylesella nanceiensis</name>
    <dbReference type="NCBI Taxonomy" id="425941"/>
    <lineage>
        <taxon>Bacteria</taxon>
        <taxon>Pseudomonadati</taxon>
        <taxon>Bacteroidota</taxon>
        <taxon>Bacteroidia</taxon>
        <taxon>Bacteroidales</taxon>
        <taxon>Prevotellaceae</taxon>
        <taxon>Hoylesella</taxon>
    </lineage>
</organism>